<comment type="cofactor">
    <cofactor evidence="1">
        <name>Mg(2+)</name>
        <dbReference type="ChEBI" id="CHEBI:18420"/>
    </cofactor>
</comment>
<evidence type="ECO:0000256" key="1">
    <source>
        <dbReference type="ARBA" id="ARBA00001946"/>
    </source>
</evidence>
<feature type="domain" description="Nudix hydrolase" evidence="3">
    <location>
        <begin position="29"/>
        <end position="155"/>
    </location>
</feature>
<proteinExistence type="predicted"/>
<reference evidence="4" key="1">
    <citation type="submission" date="2022-11" db="EMBL/GenBank/DDBJ databases">
        <authorList>
            <person name="Mo P."/>
        </authorList>
    </citation>
    <scope>NUCLEOTIDE SEQUENCE</scope>
    <source>
        <strain evidence="4">HUAS 11-8</strain>
    </source>
</reference>
<evidence type="ECO:0000256" key="2">
    <source>
        <dbReference type="ARBA" id="ARBA00022801"/>
    </source>
</evidence>
<dbReference type="Proteomes" id="UP001163203">
    <property type="component" value="Chromosome"/>
</dbReference>
<dbReference type="Gene3D" id="3.90.79.10">
    <property type="entry name" value="Nucleoside Triphosphate Pyrophosphohydrolase"/>
    <property type="match status" value="1"/>
</dbReference>
<organism evidence="4 5">
    <name type="scientific">Amycolatopsis cynarae</name>
    <dbReference type="NCBI Taxonomy" id="2995223"/>
    <lineage>
        <taxon>Bacteria</taxon>
        <taxon>Bacillati</taxon>
        <taxon>Actinomycetota</taxon>
        <taxon>Actinomycetes</taxon>
        <taxon>Pseudonocardiales</taxon>
        <taxon>Pseudonocardiaceae</taxon>
        <taxon>Amycolatopsis</taxon>
    </lineage>
</organism>
<dbReference type="PROSITE" id="PS51462">
    <property type="entry name" value="NUDIX"/>
    <property type="match status" value="1"/>
</dbReference>
<dbReference type="EMBL" id="CP113836">
    <property type="protein sequence ID" value="WAL67466.1"/>
    <property type="molecule type" value="Genomic_DNA"/>
</dbReference>
<name>A0ABY7B562_9PSEU</name>
<evidence type="ECO:0000313" key="4">
    <source>
        <dbReference type="EMBL" id="WAL67466.1"/>
    </source>
</evidence>
<dbReference type="RefSeq" id="WP_268757570.1">
    <property type="nucleotide sequence ID" value="NZ_CP113836.1"/>
</dbReference>
<dbReference type="InterPro" id="IPR015797">
    <property type="entry name" value="NUDIX_hydrolase-like_dom_sf"/>
</dbReference>
<evidence type="ECO:0000259" key="3">
    <source>
        <dbReference type="PROSITE" id="PS51462"/>
    </source>
</evidence>
<dbReference type="InterPro" id="IPR000086">
    <property type="entry name" value="NUDIX_hydrolase_dom"/>
</dbReference>
<sequence length="300" mass="32067">MPLSPAPDDAACADGDGFVVCLGGHRHWGRYGAAGLLLTDPGRGVLLQRRAWWTHHGSTWALPGGALRSTEKPWEAAVREAEEEAAVPATAVRPVAASTADHGGWSYTTVLAVPRWPLREQVMNDESDELRWVPPSEVTAFPLHHDFAAAWPALHEQLGRELVLVVDGANVVGSRPDGWWRDRPAAAERLRDRLALLARSGLRGSDVGLDAGDNWSWWPRVVLVLEGQARGVGPADGVEVVAAPRDGDASIVAATREVRTARPDDHLVVVTADRELRGRVAGEGASLLGPGALLDVLDAG</sequence>
<accession>A0ABY7B562</accession>
<dbReference type="PANTHER" id="PTHR43046">
    <property type="entry name" value="GDP-MANNOSE MANNOSYL HYDROLASE"/>
    <property type="match status" value="1"/>
</dbReference>
<dbReference type="Pfam" id="PF00293">
    <property type="entry name" value="NUDIX"/>
    <property type="match status" value="1"/>
</dbReference>
<evidence type="ECO:0000313" key="5">
    <source>
        <dbReference type="Proteomes" id="UP001163203"/>
    </source>
</evidence>
<dbReference type="SUPFAM" id="SSF55811">
    <property type="entry name" value="Nudix"/>
    <property type="match status" value="1"/>
</dbReference>
<protein>
    <submittedName>
        <fullName evidence="4">NUDIX domain-containing protein</fullName>
    </submittedName>
</protein>
<dbReference type="PANTHER" id="PTHR43046:SF2">
    <property type="entry name" value="8-OXO-DGTP DIPHOSPHATASE-RELATED"/>
    <property type="match status" value="1"/>
</dbReference>
<gene>
    <name evidence="4" type="ORF">ORV05_06705</name>
</gene>
<keyword evidence="2" id="KW-0378">Hydrolase</keyword>
<keyword evidence="5" id="KW-1185">Reference proteome</keyword>